<evidence type="ECO:0000256" key="6">
    <source>
        <dbReference type="ARBA" id="ARBA00022989"/>
    </source>
</evidence>
<comment type="subcellular location">
    <subcellularLocation>
        <location evidence="1">Cell membrane</location>
        <topology evidence="1">Multi-pass membrane protein</topology>
    </subcellularLocation>
</comment>
<evidence type="ECO:0000313" key="10">
    <source>
        <dbReference type="EMBL" id="EOR10838.1"/>
    </source>
</evidence>
<dbReference type="AlphaFoldDB" id="R9B8Q8"/>
<evidence type="ECO:0000256" key="3">
    <source>
        <dbReference type="ARBA" id="ARBA00022475"/>
    </source>
</evidence>
<keyword evidence="6 8" id="KW-1133">Transmembrane helix</keyword>
<feature type="transmembrane region" description="Helical" evidence="8">
    <location>
        <begin position="113"/>
        <end position="136"/>
    </location>
</feature>
<evidence type="ECO:0000256" key="7">
    <source>
        <dbReference type="ARBA" id="ARBA00023136"/>
    </source>
</evidence>
<dbReference type="PANTHER" id="PTHR43495:SF2">
    <property type="entry name" value="D-SERINE_D-ALANINE_GLYCINE TRANSPORTER"/>
    <property type="match status" value="1"/>
</dbReference>
<feature type="transmembrane region" description="Helical" evidence="8">
    <location>
        <begin position="265"/>
        <end position="286"/>
    </location>
</feature>
<keyword evidence="2" id="KW-0813">Transport</keyword>
<dbReference type="EMBL" id="AQFM01000022">
    <property type="protein sequence ID" value="EOR10838.1"/>
    <property type="molecule type" value="Genomic_DNA"/>
</dbReference>
<sequence length="499" mass="55120">MMNGNKFNRSKETLEGDLLGGHHYDSAAEEQLDRSLSNRHIQMIAIGGAIGTGLFMGSGQTIANSGTSVILTYMIVGFVLFFVMRAMGELLLSNTNYKSFVDFATDYLGPWAGYFLGWTYWLSWIITAIADIIAIGGYMQFWYPDLPVWLPALATITVLTVLNLLTVKMFGETEFWFAMIKIVAIVAFLILGVSLVVMGFVSPNGVKASFSHITDPDAFLPHGVTGFLAGFQMAVFAFLGIELVGTTAAETKNPEKSLPKAINSIPWRILLFYVGALLVIISVTSWQHVDPGKSPFVAMFQLVGLTAAAAVVNFVVVTSAMSSANSGIFATSRMLYGLAVEKDAPQRFKTLSKGKVPVQALLCSMICVFIGTLILFVTPNVMSAFNIVTALTSILTVFAFGMILASYLAYRKKRPDLHAQSIYKMPAGIFMSWFGIAFMVFVVAILCLDHDTRISLFVSPLWFIGLWIAYKRRQRQDSERTWILEHGRRIDHDELSENN</sequence>
<evidence type="ECO:0000256" key="1">
    <source>
        <dbReference type="ARBA" id="ARBA00004651"/>
    </source>
</evidence>
<keyword evidence="5" id="KW-0029">Amino-acid transport</keyword>
<feature type="transmembrane region" description="Helical" evidence="8">
    <location>
        <begin position="356"/>
        <end position="378"/>
    </location>
</feature>
<evidence type="ECO:0000256" key="2">
    <source>
        <dbReference type="ARBA" id="ARBA00022448"/>
    </source>
</evidence>
<keyword evidence="4 8" id="KW-0812">Transmembrane</keyword>
<dbReference type="Pfam" id="PF00324">
    <property type="entry name" value="AA_permease"/>
    <property type="match status" value="1"/>
</dbReference>
<keyword evidence="7 8" id="KW-0472">Membrane</keyword>
<feature type="transmembrane region" description="Helical" evidence="8">
    <location>
        <begin position="384"/>
        <end position="410"/>
    </location>
</feature>
<feature type="transmembrane region" description="Helical" evidence="8">
    <location>
        <begin position="222"/>
        <end position="244"/>
    </location>
</feature>
<feature type="transmembrane region" description="Helical" evidence="8">
    <location>
        <begin position="179"/>
        <end position="202"/>
    </location>
</feature>
<dbReference type="PIRSF" id="PIRSF006060">
    <property type="entry name" value="AA_transporter"/>
    <property type="match status" value="1"/>
</dbReference>
<keyword evidence="3" id="KW-1003">Cell membrane</keyword>
<proteinExistence type="predicted"/>
<feature type="transmembrane region" description="Helical" evidence="8">
    <location>
        <begin position="148"/>
        <end position="167"/>
    </location>
</feature>
<dbReference type="PATRIC" id="fig|1120927.3.peg.459"/>
<accession>R9B8Q8</accession>
<feature type="transmembrane region" description="Helical" evidence="8">
    <location>
        <begin position="69"/>
        <end position="92"/>
    </location>
</feature>
<evidence type="ECO:0000256" key="8">
    <source>
        <dbReference type="SAM" id="Phobius"/>
    </source>
</evidence>
<feature type="domain" description="Amino acid permease/ SLC12A" evidence="9">
    <location>
        <begin position="40"/>
        <end position="476"/>
    </location>
</feature>
<dbReference type="GO" id="GO:0005886">
    <property type="term" value="C:plasma membrane"/>
    <property type="evidence" value="ECO:0007669"/>
    <property type="project" value="UniProtKB-SubCell"/>
</dbReference>
<feature type="transmembrane region" description="Helical" evidence="8">
    <location>
        <begin position="422"/>
        <end position="446"/>
    </location>
</feature>
<reference evidence="10 11" key="1">
    <citation type="submission" date="2013-03" db="EMBL/GenBank/DDBJ databases">
        <title>The Genome Sequence of Acinetobacter tandoii CIP 107469.</title>
        <authorList>
            <consortium name="The Broad Institute Genome Sequencing Platform"/>
            <consortium name="The Broad Institute Genome Sequencing Center for Infectious Disease"/>
            <person name="Cerqueira G."/>
            <person name="Feldgarden M."/>
            <person name="Courvalin P."/>
            <person name="Perichon B."/>
            <person name="Grillot-Courvalin C."/>
            <person name="Clermont D."/>
            <person name="Rocha E."/>
            <person name="Yoon E.-J."/>
            <person name="Nemec A."/>
            <person name="Walker B."/>
            <person name="Young S.K."/>
            <person name="Zeng Q."/>
            <person name="Gargeya S."/>
            <person name="Fitzgerald M."/>
            <person name="Haas B."/>
            <person name="Abouelleil A."/>
            <person name="Alvarado L."/>
            <person name="Arachchi H.M."/>
            <person name="Berlin A.M."/>
            <person name="Chapman S.B."/>
            <person name="Dewar J."/>
            <person name="Goldberg J."/>
            <person name="Griggs A."/>
            <person name="Gujja S."/>
            <person name="Hansen M."/>
            <person name="Howarth C."/>
            <person name="Imamovic A."/>
            <person name="Larimer J."/>
            <person name="McCowan C."/>
            <person name="Murphy C."/>
            <person name="Neiman D."/>
            <person name="Pearson M."/>
            <person name="Priest M."/>
            <person name="Roberts A."/>
            <person name="Saif S."/>
            <person name="Shea T."/>
            <person name="Sisk P."/>
            <person name="Sykes S."/>
            <person name="Wortman J."/>
            <person name="Nusbaum C."/>
            <person name="Birren B."/>
        </authorList>
    </citation>
    <scope>NUCLEOTIDE SEQUENCE [LARGE SCALE GENOMIC DNA]</scope>
    <source>
        <strain evidence="10 11">CIP 107469</strain>
    </source>
</reference>
<dbReference type="GO" id="GO:0006865">
    <property type="term" value="P:amino acid transport"/>
    <property type="evidence" value="ECO:0007669"/>
    <property type="project" value="UniProtKB-KW"/>
</dbReference>
<feature type="transmembrane region" description="Helical" evidence="8">
    <location>
        <begin position="298"/>
        <end position="317"/>
    </location>
</feature>
<keyword evidence="11" id="KW-1185">Reference proteome</keyword>
<evidence type="ECO:0000256" key="5">
    <source>
        <dbReference type="ARBA" id="ARBA00022970"/>
    </source>
</evidence>
<dbReference type="Proteomes" id="UP000016201">
    <property type="component" value="Unassembled WGS sequence"/>
</dbReference>
<dbReference type="RefSeq" id="WP_016165644.1">
    <property type="nucleotide sequence ID" value="NZ_JHZG01000019.1"/>
</dbReference>
<feature type="transmembrane region" description="Helical" evidence="8">
    <location>
        <begin position="452"/>
        <end position="470"/>
    </location>
</feature>
<dbReference type="PANTHER" id="PTHR43495">
    <property type="entry name" value="GABA PERMEASE"/>
    <property type="match status" value="1"/>
</dbReference>
<dbReference type="InterPro" id="IPR004841">
    <property type="entry name" value="AA-permease/SLC12A_dom"/>
</dbReference>
<dbReference type="eggNOG" id="COG1113">
    <property type="taxonomic scope" value="Bacteria"/>
</dbReference>
<dbReference type="OrthoDB" id="5297508at2"/>
<evidence type="ECO:0000256" key="4">
    <source>
        <dbReference type="ARBA" id="ARBA00022692"/>
    </source>
</evidence>
<protein>
    <submittedName>
        <fullName evidence="10">AAT family amino acid transporter</fullName>
    </submittedName>
</protein>
<name>R9B8Q8_9GAMM</name>
<gene>
    <name evidence="10" type="ORF">I593_00488</name>
</gene>
<organism evidence="10 11">
    <name type="scientific">Acinetobacter tandoii DSM 14970 = CIP 107469</name>
    <dbReference type="NCBI Taxonomy" id="1120927"/>
    <lineage>
        <taxon>Bacteria</taxon>
        <taxon>Pseudomonadati</taxon>
        <taxon>Pseudomonadota</taxon>
        <taxon>Gammaproteobacteria</taxon>
        <taxon>Moraxellales</taxon>
        <taxon>Moraxellaceae</taxon>
        <taxon>Acinetobacter</taxon>
    </lineage>
</organism>
<evidence type="ECO:0000259" key="9">
    <source>
        <dbReference type="Pfam" id="PF00324"/>
    </source>
</evidence>
<evidence type="ECO:0000313" key="11">
    <source>
        <dbReference type="Proteomes" id="UP000016201"/>
    </source>
</evidence>
<comment type="caution">
    <text evidence="10">The sequence shown here is derived from an EMBL/GenBank/DDBJ whole genome shotgun (WGS) entry which is preliminary data.</text>
</comment>
<dbReference type="Gene3D" id="1.20.1740.10">
    <property type="entry name" value="Amino acid/polyamine transporter I"/>
    <property type="match status" value="1"/>
</dbReference>
<dbReference type="GO" id="GO:0055085">
    <property type="term" value="P:transmembrane transport"/>
    <property type="evidence" value="ECO:0007669"/>
    <property type="project" value="InterPro"/>
</dbReference>
<dbReference type="FunFam" id="1.20.1740.10:FF:000001">
    <property type="entry name" value="Amino acid permease"/>
    <property type="match status" value="1"/>
</dbReference>
<feature type="transmembrane region" description="Helical" evidence="8">
    <location>
        <begin position="43"/>
        <end position="63"/>
    </location>
</feature>